<dbReference type="SUPFAM" id="SSF51735">
    <property type="entry name" value="NAD(P)-binding Rossmann-fold domains"/>
    <property type="match status" value="1"/>
</dbReference>
<dbReference type="EMBL" id="LDZY01000004">
    <property type="protein sequence ID" value="KLU66804.1"/>
    <property type="molecule type" value="Genomic_DNA"/>
</dbReference>
<evidence type="ECO:0000313" key="5">
    <source>
        <dbReference type="Proteomes" id="UP000036356"/>
    </source>
</evidence>
<evidence type="ECO:0000256" key="1">
    <source>
        <dbReference type="ARBA" id="ARBA00006484"/>
    </source>
</evidence>
<dbReference type="PRINTS" id="PR00081">
    <property type="entry name" value="GDHRDH"/>
</dbReference>
<name>A0A0J1FTK3_9FIRM</name>
<keyword evidence="2 4" id="KW-0560">Oxidoreductase</keyword>
<dbReference type="RefSeq" id="WP_047809331.1">
    <property type="nucleotide sequence ID" value="NZ_LDZY01000004.1"/>
</dbReference>
<comment type="caution">
    <text evidence="4">The sequence shown here is derived from an EMBL/GenBank/DDBJ whole genome shotgun (WGS) entry which is preliminary data.</text>
</comment>
<dbReference type="GO" id="GO:0008202">
    <property type="term" value="P:steroid metabolic process"/>
    <property type="evidence" value="ECO:0007669"/>
    <property type="project" value="UniProtKB-KW"/>
</dbReference>
<dbReference type="InterPro" id="IPR020904">
    <property type="entry name" value="Sc_DH/Rdtase_CS"/>
</dbReference>
<sequence>MKIKDRVALVTGSGQGLGKAIAFALANEGAKLAINEISLNEVKAHETVLELRKMGTDAEVFLADVTQESEVNEMVGEIITRFGRIDILVNNAGINRDGLIHKGNIQNWNAVMNVNLTGPFICTKAVLPSMRQNNYGRIVNISSLTARLGIFGTGYYASTKSGLIGLTKVTAVENMSQGITCNALAPGYIKTDMMMKYPEEQLQALIAKIPAGRLAEPAEIADVVAFVAADSASYMTGAVIDINGGYFI</sequence>
<dbReference type="GO" id="GO:0032787">
    <property type="term" value="P:monocarboxylic acid metabolic process"/>
    <property type="evidence" value="ECO:0007669"/>
    <property type="project" value="UniProtKB-ARBA"/>
</dbReference>
<reference evidence="4 5" key="1">
    <citation type="submission" date="2015-06" db="EMBL/GenBank/DDBJ databases">
        <title>Draft genome of the moderately acidophilic sulfate reducer Candidatus Desulfosporosinus acididurans strain M1.</title>
        <authorList>
            <person name="Poehlein A."/>
            <person name="Petzsch P."/>
            <person name="Johnson B.D."/>
            <person name="Schloemann M."/>
            <person name="Daniel R."/>
            <person name="Muehling M."/>
        </authorList>
    </citation>
    <scope>NUCLEOTIDE SEQUENCE [LARGE SCALE GENOMIC DNA]</scope>
    <source>
        <strain evidence="4 5">M1</strain>
    </source>
</reference>
<dbReference type="Proteomes" id="UP000036356">
    <property type="component" value="Unassembled WGS sequence"/>
</dbReference>
<dbReference type="InterPro" id="IPR002347">
    <property type="entry name" value="SDR_fam"/>
</dbReference>
<dbReference type="Gene3D" id="3.40.50.720">
    <property type="entry name" value="NAD(P)-binding Rossmann-like Domain"/>
    <property type="match status" value="1"/>
</dbReference>
<dbReference type="FunFam" id="3.40.50.720:FF:000173">
    <property type="entry name" value="3-oxoacyl-[acyl-carrier protein] reductase"/>
    <property type="match status" value="1"/>
</dbReference>
<accession>A0A0J1FTK3</accession>
<dbReference type="AlphaFoldDB" id="A0A0J1FTK3"/>
<protein>
    <submittedName>
        <fullName evidence="4">3-oxoacyl-[acyl-carrier-protein] reductase FabG</fullName>
        <ecNumber evidence="4">1.1.1.100</ecNumber>
    </submittedName>
</protein>
<gene>
    <name evidence="4" type="primary">fabG_1</name>
    <name evidence="4" type="ORF">DEAC_c14720</name>
</gene>
<evidence type="ECO:0000256" key="2">
    <source>
        <dbReference type="ARBA" id="ARBA00023002"/>
    </source>
</evidence>
<organism evidence="4 5">
    <name type="scientific">Desulfosporosinus acididurans</name>
    <dbReference type="NCBI Taxonomy" id="476652"/>
    <lineage>
        <taxon>Bacteria</taxon>
        <taxon>Bacillati</taxon>
        <taxon>Bacillota</taxon>
        <taxon>Clostridia</taxon>
        <taxon>Eubacteriales</taxon>
        <taxon>Desulfitobacteriaceae</taxon>
        <taxon>Desulfosporosinus</taxon>
    </lineage>
</organism>
<evidence type="ECO:0000313" key="4">
    <source>
        <dbReference type="EMBL" id="KLU66804.1"/>
    </source>
</evidence>
<dbReference type="PANTHER" id="PTHR42879">
    <property type="entry name" value="3-OXOACYL-(ACYL-CARRIER-PROTEIN) REDUCTASE"/>
    <property type="match status" value="1"/>
</dbReference>
<dbReference type="PROSITE" id="PS00061">
    <property type="entry name" value="ADH_SHORT"/>
    <property type="match status" value="1"/>
</dbReference>
<dbReference type="EC" id="1.1.1.100" evidence="4"/>
<evidence type="ECO:0000256" key="3">
    <source>
        <dbReference type="ARBA" id="ARBA00023221"/>
    </source>
</evidence>
<proteinExistence type="inferred from homology"/>
<dbReference type="InterPro" id="IPR036291">
    <property type="entry name" value="NAD(P)-bd_dom_sf"/>
</dbReference>
<keyword evidence="5" id="KW-1185">Reference proteome</keyword>
<dbReference type="PRINTS" id="PR00080">
    <property type="entry name" value="SDRFAMILY"/>
</dbReference>
<keyword evidence="3" id="KW-0753">Steroid metabolism</keyword>
<comment type="similarity">
    <text evidence="1">Belongs to the short-chain dehydrogenases/reductases (SDR) family.</text>
</comment>
<dbReference type="PANTHER" id="PTHR42879:SF2">
    <property type="entry name" value="3-OXOACYL-[ACYL-CARRIER-PROTEIN] REDUCTASE FABG"/>
    <property type="match status" value="1"/>
</dbReference>
<dbReference type="InterPro" id="IPR050259">
    <property type="entry name" value="SDR"/>
</dbReference>
<dbReference type="STRING" id="476652.DEAC_c14720"/>
<dbReference type="GO" id="GO:0004316">
    <property type="term" value="F:3-oxoacyl-[acyl-carrier-protein] reductase (NADPH) activity"/>
    <property type="evidence" value="ECO:0007669"/>
    <property type="project" value="UniProtKB-EC"/>
</dbReference>
<dbReference type="Pfam" id="PF13561">
    <property type="entry name" value="adh_short_C2"/>
    <property type="match status" value="1"/>
</dbReference>
<keyword evidence="3" id="KW-0443">Lipid metabolism</keyword>
<dbReference type="NCBIfam" id="NF009466">
    <property type="entry name" value="PRK12826.1-2"/>
    <property type="match status" value="1"/>
</dbReference>
<dbReference type="PATRIC" id="fig|476652.3.peg.1512"/>